<organism evidence="1">
    <name type="scientific">mine drainage metagenome</name>
    <dbReference type="NCBI Taxonomy" id="410659"/>
    <lineage>
        <taxon>unclassified sequences</taxon>
        <taxon>metagenomes</taxon>
        <taxon>ecological metagenomes</taxon>
    </lineage>
</organism>
<dbReference type="EMBL" id="AUZX01009073">
    <property type="protein sequence ID" value="EQD53134.1"/>
    <property type="molecule type" value="Genomic_DNA"/>
</dbReference>
<dbReference type="PROSITE" id="PS50088">
    <property type="entry name" value="ANK_REPEAT"/>
    <property type="match status" value="1"/>
</dbReference>
<dbReference type="PROSITE" id="PS50297">
    <property type="entry name" value="ANK_REP_REGION"/>
    <property type="match status" value="1"/>
</dbReference>
<dbReference type="SUPFAM" id="SSF48403">
    <property type="entry name" value="Ankyrin repeat"/>
    <property type="match status" value="1"/>
</dbReference>
<comment type="caution">
    <text evidence="1">The sequence shown here is derived from an EMBL/GenBank/DDBJ whole genome shotgun (WGS) entry which is preliminary data.</text>
</comment>
<gene>
    <name evidence="1" type="ORF">B1A_12485</name>
</gene>
<feature type="non-terminal residue" evidence="1">
    <location>
        <position position="1"/>
    </location>
</feature>
<dbReference type="AlphaFoldDB" id="T1BJ16"/>
<sequence length="77" mass="8590">LSEGADIHTDNDIALRCSAEIGQLEVVKFLVSEGADIHAYNDDAFTIGKDQQTSRCGRILTIKECYCSCVLKRQKRQ</sequence>
<protein>
    <submittedName>
        <fullName evidence="1">Uncharacterized protein</fullName>
    </submittedName>
</protein>
<reference evidence="1" key="1">
    <citation type="submission" date="2013-08" db="EMBL/GenBank/DDBJ databases">
        <authorList>
            <person name="Mendez C."/>
            <person name="Richter M."/>
            <person name="Ferrer M."/>
            <person name="Sanchez J."/>
        </authorList>
    </citation>
    <scope>NUCLEOTIDE SEQUENCE</scope>
</reference>
<dbReference type="InterPro" id="IPR036770">
    <property type="entry name" value="Ankyrin_rpt-contain_sf"/>
</dbReference>
<feature type="non-terminal residue" evidence="1">
    <location>
        <position position="77"/>
    </location>
</feature>
<proteinExistence type="predicted"/>
<evidence type="ECO:0000313" key="1">
    <source>
        <dbReference type="EMBL" id="EQD53134.1"/>
    </source>
</evidence>
<name>T1BJ16_9ZZZZ</name>
<accession>T1BJ16</accession>
<dbReference type="Gene3D" id="1.25.40.20">
    <property type="entry name" value="Ankyrin repeat-containing domain"/>
    <property type="match status" value="1"/>
</dbReference>
<reference evidence="1" key="2">
    <citation type="journal article" date="2014" name="ISME J.">
        <title>Microbial stratification in low pH oxic and suboxic macroscopic growths along an acid mine drainage.</title>
        <authorList>
            <person name="Mendez-Garcia C."/>
            <person name="Mesa V."/>
            <person name="Sprenger R.R."/>
            <person name="Richter M."/>
            <person name="Diez M.S."/>
            <person name="Solano J."/>
            <person name="Bargiela R."/>
            <person name="Golyshina O.V."/>
            <person name="Manteca A."/>
            <person name="Ramos J.L."/>
            <person name="Gallego J.R."/>
            <person name="Llorente I."/>
            <person name="Martins Dos Santos V.A."/>
            <person name="Jensen O.N."/>
            <person name="Pelaez A.I."/>
            <person name="Sanchez J."/>
            <person name="Ferrer M."/>
        </authorList>
    </citation>
    <scope>NUCLEOTIDE SEQUENCE</scope>
</reference>
<dbReference type="InterPro" id="IPR002110">
    <property type="entry name" value="Ankyrin_rpt"/>
</dbReference>
<dbReference type="Pfam" id="PF00023">
    <property type="entry name" value="Ank"/>
    <property type="match status" value="1"/>
</dbReference>